<evidence type="ECO:0000256" key="1">
    <source>
        <dbReference type="SAM" id="MobiDB-lite"/>
    </source>
</evidence>
<dbReference type="AlphaFoldDB" id="A0AAE3XET1"/>
<keyword evidence="2" id="KW-1133">Transmembrane helix</keyword>
<name>A0AAE3XET1_9DEIO</name>
<evidence type="ECO:0008006" key="5">
    <source>
        <dbReference type="Google" id="ProtNLM"/>
    </source>
</evidence>
<evidence type="ECO:0000313" key="3">
    <source>
        <dbReference type="EMBL" id="MDR6218398.1"/>
    </source>
</evidence>
<evidence type="ECO:0000313" key="4">
    <source>
        <dbReference type="Proteomes" id="UP001185331"/>
    </source>
</evidence>
<dbReference type="Proteomes" id="UP001185331">
    <property type="component" value="Unassembled WGS sequence"/>
</dbReference>
<sequence length="219" mass="22557">MPDTSSAPDAARAPSGGVPVYAIGDGEPPRPPRPALDVRPYVTFPFQPTRTAAAVLARPHPVTGVAAVACAAVVADALRMVFGRGITAEYLQTQLFVNSVTVAVVALLTHLVVRLLGGRGGWRVTALAVAWGAWVKSVLGAVAAAGLDQFGPALPPEAVSGLGYLCLQVSFLMGVWAAMVTVRAGHRLTTFRSVVAVGLPLSVLFIGAVMLMAAAFMSS</sequence>
<protein>
    <recommendedName>
        <fullName evidence="5">Yip1 domain-containing protein</fullName>
    </recommendedName>
</protein>
<gene>
    <name evidence="3" type="ORF">J2Y00_001961</name>
</gene>
<evidence type="ECO:0000256" key="2">
    <source>
        <dbReference type="SAM" id="Phobius"/>
    </source>
</evidence>
<keyword evidence="2" id="KW-0472">Membrane</keyword>
<proteinExistence type="predicted"/>
<reference evidence="3" key="1">
    <citation type="submission" date="2023-07" db="EMBL/GenBank/DDBJ databases">
        <title>Sorghum-associated microbial communities from plants grown in Nebraska, USA.</title>
        <authorList>
            <person name="Schachtman D."/>
        </authorList>
    </citation>
    <scope>NUCLEOTIDE SEQUENCE</scope>
    <source>
        <strain evidence="3">BE330</strain>
    </source>
</reference>
<feature type="transmembrane region" description="Helical" evidence="2">
    <location>
        <begin position="162"/>
        <end position="182"/>
    </location>
</feature>
<comment type="caution">
    <text evidence="3">The sequence shown here is derived from an EMBL/GenBank/DDBJ whole genome shotgun (WGS) entry which is preliminary data.</text>
</comment>
<dbReference type="EMBL" id="JAVDQK010000004">
    <property type="protein sequence ID" value="MDR6218398.1"/>
    <property type="molecule type" value="Genomic_DNA"/>
</dbReference>
<feature type="transmembrane region" description="Helical" evidence="2">
    <location>
        <begin position="95"/>
        <end position="117"/>
    </location>
</feature>
<keyword evidence="2" id="KW-0812">Transmembrane</keyword>
<accession>A0AAE3XET1</accession>
<feature type="region of interest" description="Disordered" evidence="1">
    <location>
        <begin position="1"/>
        <end position="26"/>
    </location>
</feature>
<feature type="transmembrane region" description="Helical" evidence="2">
    <location>
        <begin position="194"/>
        <end position="217"/>
    </location>
</feature>
<organism evidence="3 4">
    <name type="scientific">Deinococcus soli</name>
    <name type="common">ex Cha et al. 2016</name>
    <dbReference type="NCBI Taxonomy" id="1309411"/>
    <lineage>
        <taxon>Bacteria</taxon>
        <taxon>Thermotogati</taxon>
        <taxon>Deinococcota</taxon>
        <taxon>Deinococci</taxon>
        <taxon>Deinococcales</taxon>
        <taxon>Deinococcaceae</taxon>
        <taxon>Deinococcus</taxon>
    </lineage>
</organism>
<dbReference type="RefSeq" id="WP_309854849.1">
    <property type="nucleotide sequence ID" value="NZ_JAVDQJ010000005.1"/>
</dbReference>